<evidence type="ECO:0000256" key="1">
    <source>
        <dbReference type="ARBA" id="ARBA00004141"/>
    </source>
</evidence>
<keyword evidence="9" id="KW-1185">Reference proteome</keyword>
<keyword evidence="6" id="KW-0186">Copper</keyword>
<comment type="subcellular location">
    <subcellularLocation>
        <location evidence="1 6">Membrane</location>
        <topology evidence="1 6">Multi-pass membrane protein</topology>
    </subcellularLocation>
</comment>
<evidence type="ECO:0000256" key="7">
    <source>
        <dbReference type="SAM" id="MobiDB-lite"/>
    </source>
</evidence>
<accession>A0ABR4AU38</accession>
<dbReference type="InterPro" id="IPR007274">
    <property type="entry name" value="Cop_transporter"/>
</dbReference>
<evidence type="ECO:0000256" key="6">
    <source>
        <dbReference type="RuleBase" id="RU367022"/>
    </source>
</evidence>
<keyword evidence="6" id="KW-0187">Copper transport</keyword>
<evidence type="ECO:0000256" key="4">
    <source>
        <dbReference type="ARBA" id="ARBA00022989"/>
    </source>
</evidence>
<dbReference type="Pfam" id="PF04145">
    <property type="entry name" value="Ctr"/>
    <property type="match status" value="1"/>
</dbReference>
<feature type="transmembrane region" description="Helical" evidence="6">
    <location>
        <begin position="23"/>
        <end position="42"/>
    </location>
</feature>
<evidence type="ECO:0000256" key="2">
    <source>
        <dbReference type="ARBA" id="ARBA00006921"/>
    </source>
</evidence>
<keyword evidence="6" id="KW-0813">Transport</keyword>
<feature type="region of interest" description="Disordered" evidence="7">
    <location>
        <begin position="64"/>
        <end position="91"/>
    </location>
</feature>
<keyword evidence="3 6" id="KW-0812">Transmembrane</keyword>
<evidence type="ECO:0000313" key="9">
    <source>
        <dbReference type="Proteomes" id="UP001590951"/>
    </source>
</evidence>
<protein>
    <recommendedName>
        <fullName evidence="6">Copper transport protein</fullName>
    </recommendedName>
</protein>
<organism evidence="8 9">
    <name type="scientific">Lepraria finkii</name>
    <dbReference type="NCBI Taxonomy" id="1340010"/>
    <lineage>
        <taxon>Eukaryota</taxon>
        <taxon>Fungi</taxon>
        <taxon>Dikarya</taxon>
        <taxon>Ascomycota</taxon>
        <taxon>Pezizomycotina</taxon>
        <taxon>Lecanoromycetes</taxon>
        <taxon>OSLEUM clade</taxon>
        <taxon>Lecanoromycetidae</taxon>
        <taxon>Lecanorales</taxon>
        <taxon>Lecanorineae</taxon>
        <taxon>Stereocaulaceae</taxon>
        <taxon>Lepraria</taxon>
    </lineage>
</organism>
<dbReference type="PANTHER" id="PTHR12483">
    <property type="entry name" value="SOLUTE CARRIER FAMILY 31 COPPER TRANSPORTERS"/>
    <property type="match status" value="1"/>
</dbReference>
<comment type="caution">
    <text evidence="8">The sequence shown here is derived from an EMBL/GenBank/DDBJ whole genome shotgun (WGS) entry which is preliminary data.</text>
</comment>
<dbReference type="EMBL" id="JBHFEH010000080">
    <property type="protein sequence ID" value="KAL2048780.1"/>
    <property type="molecule type" value="Genomic_DNA"/>
</dbReference>
<evidence type="ECO:0000256" key="3">
    <source>
        <dbReference type="ARBA" id="ARBA00022692"/>
    </source>
</evidence>
<proteinExistence type="inferred from homology"/>
<comment type="similarity">
    <text evidence="2 6">Belongs to the copper transporter (Ctr) (TC 1.A.56) family. SLC31A subfamily.</text>
</comment>
<evidence type="ECO:0000313" key="8">
    <source>
        <dbReference type="EMBL" id="KAL2048780.1"/>
    </source>
</evidence>
<keyword evidence="5 6" id="KW-0472">Membrane</keyword>
<sequence length="183" mass="20011">MFWNWYTLDACFLSSTWHITSRGMFAGACIGVVSLVLVLEFLRRLQREYDGHILYRSQQRAMNNAKAESTSSSTSKADGNGHGGASYNDPPNSAGPLLGDWERTVSLRRAGYLPSVSQQAIRAGIYMLQAAVSYMIMLLAMYYNGYVLICIFIGAFIGSFMFSWDTFGIASAATASSNAACCA</sequence>
<dbReference type="Proteomes" id="UP001590951">
    <property type="component" value="Unassembled WGS sequence"/>
</dbReference>
<dbReference type="PANTHER" id="PTHR12483:SF73">
    <property type="entry name" value="COPPER TRANSPORT PROTEIN CTR3"/>
    <property type="match status" value="1"/>
</dbReference>
<reference evidence="8 9" key="1">
    <citation type="submission" date="2024-09" db="EMBL/GenBank/DDBJ databases">
        <title>Rethinking Asexuality: The Enigmatic Case of Functional Sexual Genes in Lepraria (Stereocaulaceae).</title>
        <authorList>
            <person name="Doellman M."/>
            <person name="Sun Y."/>
            <person name="Barcenas-Pena A."/>
            <person name="Lumbsch H.T."/>
            <person name="Grewe F."/>
        </authorList>
    </citation>
    <scope>NUCLEOTIDE SEQUENCE [LARGE SCALE GENOMIC DNA]</scope>
    <source>
        <strain evidence="8 9">Grewe 0041</strain>
    </source>
</reference>
<keyword evidence="6" id="KW-0406">Ion transport</keyword>
<gene>
    <name evidence="8" type="ORF">ABVK25_010962</name>
</gene>
<keyword evidence="4 6" id="KW-1133">Transmembrane helix</keyword>
<name>A0ABR4AU38_9LECA</name>
<feature type="transmembrane region" description="Helical" evidence="6">
    <location>
        <begin position="146"/>
        <end position="164"/>
    </location>
</feature>
<evidence type="ECO:0000256" key="5">
    <source>
        <dbReference type="ARBA" id="ARBA00023136"/>
    </source>
</evidence>